<dbReference type="Proteomes" id="UP000728185">
    <property type="component" value="Unassembled WGS sequence"/>
</dbReference>
<protein>
    <submittedName>
        <fullName evidence="2">Putative hepatoma derived growth factor</fullName>
    </submittedName>
</protein>
<feature type="region of interest" description="Disordered" evidence="1">
    <location>
        <begin position="15"/>
        <end position="102"/>
    </location>
</feature>
<organism evidence="2 3">
    <name type="scientific">Fasciolopsis buskii</name>
    <dbReference type="NCBI Taxonomy" id="27845"/>
    <lineage>
        <taxon>Eukaryota</taxon>
        <taxon>Metazoa</taxon>
        <taxon>Spiralia</taxon>
        <taxon>Lophotrochozoa</taxon>
        <taxon>Platyhelminthes</taxon>
        <taxon>Trematoda</taxon>
        <taxon>Digenea</taxon>
        <taxon>Plagiorchiida</taxon>
        <taxon>Echinostomata</taxon>
        <taxon>Echinostomatoidea</taxon>
        <taxon>Fasciolidae</taxon>
        <taxon>Fasciolopsis</taxon>
    </lineage>
</organism>
<dbReference type="OrthoDB" id="62853at2759"/>
<reference evidence="2" key="1">
    <citation type="submission" date="2019-05" db="EMBL/GenBank/DDBJ databases">
        <title>Annotation for the trematode Fasciolopsis buski.</title>
        <authorList>
            <person name="Choi Y.-J."/>
        </authorList>
    </citation>
    <scope>NUCLEOTIDE SEQUENCE</scope>
    <source>
        <strain evidence="2">HT</strain>
        <tissue evidence="2">Whole worm</tissue>
    </source>
</reference>
<dbReference type="EMBL" id="LUCM01006509">
    <property type="protein sequence ID" value="KAA0191173.1"/>
    <property type="molecule type" value="Genomic_DNA"/>
</dbReference>
<accession>A0A8E0RY69</accession>
<feature type="compositionally biased region" description="Polar residues" evidence="1">
    <location>
        <begin position="15"/>
        <end position="36"/>
    </location>
</feature>
<evidence type="ECO:0000313" key="2">
    <source>
        <dbReference type="EMBL" id="KAA0191173.1"/>
    </source>
</evidence>
<evidence type="ECO:0000313" key="3">
    <source>
        <dbReference type="Proteomes" id="UP000728185"/>
    </source>
</evidence>
<feature type="region of interest" description="Disordered" evidence="1">
    <location>
        <begin position="196"/>
        <end position="295"/>
    </location>
</feature>
<name>A0A8E0RY69_9TREM</name>
<proteinExistence type="predicted"/>
<feature type="compositionally biased region" description="Polar residues" evidence="1">
    <location>
        <begin position="57"/>
        <end position="67"/>
    </location>
</feature>
<gene>
    <name evidence="2" type="ORF">FBUS_11159</name>
</gene>
<feature type="compositionally biased region" description="Pro residues" evidence="1">
    <location>
        <begin position="263"/>
        <end position="276"/>
    </location>
</feature>
<sequence length="342" mass="35658">MLKWHALAQTQALVASHQRQNSSKEAVTRSKQTFQSAPPLDRVDLTTTEDATVTATGNSCPPASTVSPLGAVSGTTTTTTSSLGKPDSPVNRDASSDLPDESMKSISADLDAKVDDVLSRIRAAEKRMAAAAAATTSSSITNRSGFIHVPDKVYGNGHTIRASAVAAAAAHIRDEEDEESVMSRVEQVAAYQAAAASKASTLPSGTKVDIPSGFSSPPPPPPIPLQHKPSSPQRPPSPLPVDLDLDSRIERLITRPAPIVDTVPPPPPPPPPPPSLPSAHCRPHTDNGHTAHLPPALLARRAAIATKLAAAKALGSMVPHDDSTSALAQPKDDDEIYDLLGV</sequence>
<keyword evidence="3" id="KW-1185">Reference proteome</keyword>
<evidence type="ECO:0000256" key="1">
    <source>
        <dbReference type="SAM" id="MobiDB-lite"/>
    </source>
</evidence>
<comment type="caution">
    <text evidence="2">The sequence shown here is derived from an EMBL/GenBank/DDBJ whole genome shotgun (WGS) entry which is preliminary data.</text>
</comment>
<feature type="compositionally biased region" description="Low complexity" evidence="1">
    <location>
        <begin position="45"/>
        <end position="56"/>
    </location>
</feature>
<feature type="region of interest" description="Disordered" evidence="1">
    <location>
        <begin position="315"/>
        <end position="334"/>
    </location>
</feature>
<dbReference type="AlphaFoldDB" id="A0A8E0RY69"/>